<proteinExistence type="predicted"/>
<reference evidence="2" key="1">
    <citation type="submission" date="2014-09" db="EMBL/GenBank/DDBJ databases">
        <authorList>
            <person name="Magalhaes I.L.F."/>
            <person name="Oliveira U."/>
            <person name="Santos F.R."/>
            <person name="Vidigal T.H.D.A."/>
            <person name="Brescovit A.D."/>
            <person name="Santos A.J."/>
        </authorList>
    </citation>
    <scope>NUCLEOTIDE SEQUENCE</scope>
    <source>
        <tissue evidence="2">Shoot tissue taken approximately 20 cm above the soil surface</tissue>
    </source>
</reference>
<evidence type="ECO:0000313" key="2">
    <source>
        <dbReference type="EMBL" id="JAD68144.1"/>
    </source>
</evidence>
<dbReference type="AlphaFoldDB" id="A0A0A9BVV6"/>
<organism evidence="2">
    <name type="scientific">Arundo donax</name>
    <name type="common">Giant reed</name>
    <name type="synonym">Donax arundinaceus</name>
    <dbReference type="NCBI Taxonomy" id="35708"/>
    <lineage>
        <taxon>Eukaryota</taxon>
        <taxon>Viridiplantae</taxon>
        <taxon>Streptophyta</taxon>
        <taxon>Embryophyta</taxon>
        <taxon>Tracheophyta</taxon>
        <taxon>Spermatophyta</taxon>
        <taxon>Magnoliopsida</taxon>
        <taxon>Liliopsida</taxon>
        <taxon>Poales</taxon>
        <taxon>Poaceae</taxon>
        <taxon>PACMAD clade</taxon>
        <taxon>Arundinoideae</taxon>
        <taxon>Arundineae</taxon>
        <taxon>Arundo</taxon>
    </lineage>
</organism>
<evidence type="ECO:0000256" key="1">
    <source>
        <dbReference type="SAM" id="MobiDB-lite"/>
    </source>
</evidence>
<protein>
    <submittedName>
        <fullName evidence="2">Uncharacterized protein</fullName>
    </submittedName>
</protein>
<reference evidence="2" key="2">
    <citation type="journal article" date="2015" name="Data Brief">
        <title>Shoot transcriptome of the giant reed, Arundo donax.</title>
        <authorList>
            <person name="Barrero R.A."/>
            <person name="Guerrero F.D."/>
            <person name="Moolhuijzen P."/>
            <person name="Goolsby J.A."/>
            <person name="Tidwell J."/>
            <person name="Bellgard S.E."/>
            <person name="Bellgard M.I."/>
        </authorList>
    </citation>
    <scope>NUCLEOTIDE SEQUENCE</scope>
    <source>
        <tissue evidence="2">Shoot tissue taken approximately 20 cm above the soil surface</tissue>
    </source>
</reference>
<accession>A0A0A9BVV6</accession>
<feature type="region of interest" description="Disordered" evidence="1">
    <location>
        <begin position="81"/>
        <end position="104"/>
    </location>
</feature>
<name>A0A0A9BVV6_ARUDO</name>
<dbReference type="EMBL" id="GBRH01229751">
    <property type="protein sequence ID" value="JAD68144.1"/>
    <property type="molecule type" value="Transcribed_RNA"/>
</dbReference>
<sequence length="135" mass="14760">MVCPRAAGGQLEQQMTGKKFFQRGTCKVCGELVLWCRVGCERTWWMQSWEVENRGWRLAHGAVASAASLRPRQRPLAAASFSARIAPGATPTHPSFRSGGREDGGGGSCEILWIRQQPSLSSLLLPLPSLPLQDL</sequence>